<evidence type="ECO:0000313" key="3">
    <source>
        <dbReference type="Proteomes" id="UP000036471"/>
    </source>
</evidence>
<dbReference type="Proteomes" id="UP000036471">
    <property type="component" value="Unassembled WGS sequence"/>
</dbReference>
<reference evidence="2 3" key="1">
    <citation type="submission" date="2014-11" db="EMBL/GenBank/DDBJ databases">
        <title>Comparative genomics of Methylobacterium species.</title>
        <authorList>
            <person name="Chaudhry V."/>
            <person name="Patil P.B."/>
        </authorList>
    </citation>
    <scope>NUCLEOTIDE SEQUENCE [LARGE SCALE GENOMIC DNA]</scope>
    <source>
        <strain evidence="2 3">SE3.6</strain>
    </source>
</reference>
<feature type="compositionally biased region" description="Low complexity" evidence="1">
    <location>
        <begin position="83"/>
        <end position="95"/>
    </location>
</feature>
<evidence type="ECO:0000313" key="2">
    <source>
        <dbReference type="EMBL" id="KMO11156.1"/>
    </source>
</evidence>
<gene>
    <name evidence="2" type="ORF">QR79_30280</name>
</gene>
<accession>A0ABR5GQ90</accession>
<proteinExistence type="predicted"/>
<dbReference type="EMBL" id="JTHG01000419">
    <property type="protein sequence ID" value="KMO11156.1"/>
    <property type="molecule type" value="Genomic_DNA"/>
</dbReference>
<sequence>MDFMKTDPVAWERFGRETHADGWCWTIPAGARAFAMSRMWDPSPVECIRVEGETECGWGLAVVILTIKQNEKRAEAEKRDAEAANAKAPKATGRR</sequence>
<organism evidence="2 3">
    <name type="scientific">Methylobacterium indicum</name>
    <dbReference type="NCBI Taxonomy" id="1775910"/>
    <lineage>
        <taxon>Bacteria</taxon>
        <taxon>Pseudomonadati</taxon>
        <taxon>Pseudomonadota</taxon>
        <taxon>Alphaproteobacteria</taxon>
        <taxon>Hyphomicrobiales</taxon>
        <taxon>Methylobacteriaceae</taxon>
        <taxon>Methylobacterium</taxon>
    </lineage>
</organism>
<feature type="region of interest" description="Disordered" evidence="1">
    <location>
        <begin position="74"/>
        <end position="95"/>
    </location>
</feature>
<evidence type="ECO:0000256" key="1">
    <source>
        <dbReference type="SAM" id="MobiDB-lite"/>
    </source>
</evidence>
<protein>
    <submittedName>
        <fullName evidence="2">Uncharacterized protein</fullName>
    </submittedName>
</protein>
<keyword evidence="3" id="KW-1185">Reference proteome</keyword>
<name>A0ABR5GQ90_9HYPH</name>
<dbReference type="RefSeq" id="WP_048431044.1">
    <property type="nucleotide sequence ID" value="NZ_JTHF01000320.1"/>
</dbReference>
<comment type="caution">
    <text evidence="2">The sequence shown here is derived from an EMBL/GenBank/DDBJ whole genome shotgun (WGS) entry which is preliminary data.</text>
</comment>